<dbReference type="GO" id="GO:0016787">
    <property type="term" value="F:hydrolase activity"/>
    <property type="evidence" value="ECO:0007669"/>
    <property type="project" value="UniProtKB-ARBA"/>
</dbReference>
<protein>
    <submittedName>
        <fullName evidence="1">Nucleotide pyrophosphatase</fullName>
    </submittedName>
</protein>
<dbReference type="EMBL" id="BMQS01000004">
    <property type="protein sequence ID" value="GGT90617.1"/>
    <property type="molecule type" value="Genomic_DNA"/>
</dbReference>
<reference evidence="2" key="4">
    <citation type="submission" date="2020-09" db="EMBL/GenBank/DDBJ databases">
        <authorList>
            <person name="Sun Q."/>
            <person name="Ohkuma M."/>
        </authorList>
    </citation>
    <scope>NUCLEOTIDE SEQUENCE</scope>
    <source>
        <strain evidence="2">JCM 31740</strain>
    </source>
</reference>
<dbReference type="Proteomes" id="UP000276741">
    <property type="component" value="Chromosome"/>
</dbReference>
<dbReference type="KEGG" id="sacd:HS1genome_0663"/>
<proteinExistence type="predicted"/>
<dbReference type="Proteomes" id="UP000616143">
    <property type="component" value="Unassembled WGS sequence"/>
</dbReference>
<name>A0A348B272_9CREN</name>
<dbReference type="GeneID" id="38666169"/>
<dbReference type="Gene3D" id="3.40.720.10">
    <property type="entry name" value="Alkaline Phosphatase, subunit A"/>
    <property type="match status" value="1"/>
</dbReference>
<organism evidence="1 3">
    <name type="scientific">Sulfodiicoccus acidiphilus</name>
    <dbReference type="NCBI Taxonomy" id="1670455"/>
    <lineage>
        <taxon>Archaea</taxon>
        <taxon>Thermoproteota</taxon>
        <taxon>Thermoprotei</taxon>
        <taxon>Sulfolobales</taxon>
        <taxon>Sulfolobaceae</taxon>
        <taxon>Sulfodiicoccus</taxon>
    </lineage>
</organism>
<gene>
    <name evidence="2" type="ORF">GCM10007116_05570</name>
    <name evidence="1" type="ORF">HS1genome_0663</name>
</gene>
<dbReference type="PANTHER" id="PTHR10151:SF120">
    <property type="entry name" value="BIS(5'-ADENOSYL)-TRIPHOSPHATASE"/>
    <property type="match status" value="1"/>
</dbReference>
<dbReference type="OrthoDB" id="33550at2157"/>
<reference evidence="1" key="3">
    <citation type="journal article" date="2019" name="BMC Res. Notes">
        <title>Complete genome sequence of the Sulfodiicoccus acidiphilus strain HS-1T, the first crenarchaeon that lacks polB3, isolated from an acidic hot spring in Ohwaku-dani, Hakone, Japan.</title>
        <authorList>
            <person name="Sakai H.D."/>
            <person name="Kurosawa N."/>
        </authorList>
    </citation>
    <scope>NUCLEOTIDE SEQUENCE</scope>
    <source>
        <strain evidence="1">HS-1</strain>
    </source>
</reference>
<evidence type="ECO:0000313" key="2">
    <source>
        <dbReference type="EMBL" id="GGT90617.1"/>
    </source>
</evidence>
<dbReference type="Pfam" id="PF01663">
    <property type="entry name" value="Phosphodiest"/>
    <property type="match status" value="1"/>
</dbReference>
<dbReference type="EMBL" id="AP018553">
    <property type="protein sequence ID" value="BBD72274.1"/>
    <property type="molecule type" value="Genomic_DNA"/>
</dbReference>
<dbReference type="AlphaFoldDB" id="A0A348B272"/>
<keyword evidence="3" id="KW-1185">Reference proteome</keyword>
<dbReference type="PANTHER" id="PTHR10151">
    <property type="entry name" value="ECTONUCLEOTIDE PYROPHOSPHATASE/PHOSPHODIESTERASE"/>
    <property type="match status" value="1"/>
</dbReference>
<reference evidence="3" key="2">
    <citation type="submission" date="2018-04" db="EMBL/GenBank/DDBJ databases">
        <title>Complete genome sequence of Sulfodiicoccus acidiphilus strain HS-1.</title>
        <authorList>
            <person name="Sakai H.D."/>
            <person name="Kurosawa N."/>
        </authorList>
    </citation>
    <scope>NUCLEOTIDE SEQUENCE [LARGE SCALE GENOMIC DNA]</scope>
    <source>
        <strain evidence="3">HS-1</strain>
    </source>
</reference>
<accession>A0A348B272</accession>
<dbReference type="SUPFAM" id="SSF53649">
    <property type="entry name" value="Alkaline phosphatase-like"/>
    <property type="match status" value="1"/>
</dbReference>
<dbReference type="InterPro" id="IPR017850">
    <property type="entry name" value="Alkaline_phosphatase_core_sf"/>
</dbReference>
<sequence>MLYPDYFRDHNLYSLASGIANFLNVKRGRGRPVELGGRRLVLLLFDGLGWSTLQKSGFVPPSGSTLEKFTTVFPSTTSTVLTTLFTAQTPGEHGVLGYTSFSRKIGSTVIPIKYTFSGLGERDSLKEIGPFEGLFPGVKPYIWETQAKVASVLPKGMESSSFINTVLRGATIRTSSNFWDSFESLDSLLSAQDRYDFIYVYLSEVDFLSHKYGPTSWAALSSSRELLEATARMAERHRDYSFVVTADHGHVDSKRVFLNRDQNLLDMLDLPPYGDSRAIFMKSRREVGVYVKEKYPQLTLFGPDSFDSLFGGVWERKDMPDLVAVPKDESAFIFSPKLRDPEYEALRGHHGGLLPDELEIPVLKLNL</sequence>
<dbReference type="InterPro" id="IPR002591">
    <property type="entry name" value="Phosphodiest/P_Trfase"/>
</dbReference>
<reference evidence="2" key="1">
    <citation type="journal article" date="2014" name="Int. J. Syst. Evol. Microbiol.">
        <title>Complete genome sequence of Corynebacterium casei LMG S-19264T (=DSM 44701T), isolated from a smear-ripened cheese.</title>
        <authorList>
            <consortium name="US DOE Joint Genome Institute (JGI-PGF)"/>
            <person name="Walter F."/>
            <person name="Albersmeier A."/>
            <person name="Kalinowski J."/>
            <person name="Ruckert C."/>
        </authorList>
    </citation>
    <scope>NUCLEOTIDE SEQUENCE</scope>
    <source>
        <strain evidence="2">JCM 31740</strain>
    </source>
</reference>
<dbReference type="RefSeq" id="WP_158613709.1">
    <property type="nucleotide sequence ID" value="NZ_AP018553.1"/>
</dbReference>
<evidence type="ECO:0000313" key="3">
    <source>
        <dbReference type="Proteomes" id="UP000276741"/>
    </source>
</evidence>
<evidence type="ECO:0000313" key="1">
    <source>
        <dbReference type="EMBL" id="BBD72274.1"/>
    </source>
</evidence>